<accession>A0AAE0IDP7</accession>
<proteinExistence type="predicted"/>
<dbReference type="InterPro" id="IPR004695">
    <property type="entry name" value="SLAC1/Mae1/Ssu1/TehA"/>
</dbReference>
<protein>
    <submittedName>
        <fullName evidence="7">Voltage-dependent anion channel-domain-containing protein</fullName>
    </submittedName>
</protein>
<evidence type="ECO:0000256" key="2">
    <source>
        <dbReference type="ARBA" id="ARBA00022692"/>
    </source>
</evidence>
<feature type="transmembrane region" description="Helical" evidence="6">
    <location>
        <begin position="169"/>
        <end position="188"/>
    </location>
</feature>
<evidence type="ECO:0000313" key="7">
    <source>
        <dbReference type="EMBL" id="KAK3323077.1"/>
    </source>
</evidence>
<comment type="caution">
    <text evidence="7">The sequence shown here is derived from an EMBL/GenBank/DDBJ whole genome shotgun (WGS) entry which is preliminary data.</text>
</comment>
<dbReference type="GO" id="GO:0015140">
    <property type="term" value="F:malate transmembrane transporter activity"/>
    <property type="evidence" value="ECO:0007669"/>
    <property type="project" value="InterPro"/>
</dbReference>
<keyword evidence="3 6" id="KW-1133">Transmembrane helix</keyword>
<evidence type="ECO:0000313" key="8">
    <source>
        <dbReference type="Proteomes" id="UP001283341"/>
    </source>
</evidence>
<feature type="compositionally biased region" description="Low complexity" evidence="5">
    <location>
        <begin position="131"/>
        <end position="141"/>
    </location>
</feature>
<feature type="transmembrane region" description="Helical" evidence="6">
    <location>
        <begin position="490"/>
        <end position="509"/>
    </location>
</feature>
<feature type="region of interest" description="Disordered" evidence="5">
    <location>
        <begin position="1"/>
        <end position="149"/>
    </location>
</feature>
<feature type="transmembrane region" description="Helical" evidence="6">
    <location>
        <begin position="238"/>
        <end position="256"/>
    </location>
</feature>
<evidence type="ECO:0000256" key="6">
    <source>
        <dbReference type="SAM" id="Phobius"/>
    </source>
</evidence>
<keyword evidence="4 6" id="KW-0472">Membrane</keyword>
<feature type="transmembrane region" description="Helical" evidence="6">
    <location>
        <begin position="344"/>
        <end position="366"/>
    </location>
</feature>
<dbReference type="InterPro" id="IPR038665">
    <property type="entry name" value="Voltage-dep_anion_channel_sf"/>
</dbReference>
<keyword evidence="2 6" id="KW-0812">Transmembrane</keyword>
<dbReference type="GO" id="GO:0016020">
    <property type="term" value="C:membrane"/>
    <property type="evidence" value="ECO:0007669"/>
    <property type="project" value="UniProtKB-SubCell"/>
</dbReference>
<feature type="transmembrane region" description="Helical" evidence="6">
    <location>
        <begin position="200"/>
        <end position="226"/>
    </location>
</feature>
<evidence type="ECO:0000256" key="1">
    <source>
        <dbReference type="ARBA" id="ARBA00004141"/>
    </source>
</evidence>
<sequence>MSLPLHGTSVSDFSSEPSSSQVYHHNRRRSDVPPPIPPPRRRASSVSKPLGHSRTQSSAYSEGSQTAIGTSVRNSAEYLPDPYGEKTQQPYVSVSDLDFGGNPHIPSHHEQLQQKVEARRSSRLIIDEEQPAPQQPEQQQNKPEDSQHSPIIITKPKLPFRPRLAHFTWAWYTLVMSTGGLSLLIAAQPHQFSGLRQIGLVVYIINIILFVGVTSALITRFFLFAGTFKASLTHPREGFFFPTFFLSIATLITSTQRYAVPEPVDNGAPPQGPAGLLWVIQAAFWAYVVLTTIVAVGQYSFLFANSHRFLLDNMMPTWILPIFPIMLSGTIASVIAKTQEPSQAIPIITAGLTCQGLGVAVAGMMYAHMVGRLMQAGLPDREHRPGLFMCVGPPAFTALALIGLAQSLPANFDADLDGMLDAGMIQNMAIISAGFLWALSFWWFGIAVVAIIQAPPKYFHLGWWASVFPNTGFILATISLGKAFQNEPVLWFATVMSIFLLLMYGFVLFHHIRAVVVQDIMYPGKDEDVEDH</sequence>
<dbReference type="CDD" id="cd09317">
    <property type="entry name" value="TDT_Mae1_like"/>
    <property type="match status" value="1"/>
</dbReference>
<dbReference type="AlphaFoldDB" id="A0AAE0IDP7"/>
<feature type="compositionally biased region" description="Basic and acidic residues" evidence="5">
    <location>
        <begin position="107"/>
        <end position="120"/>
    </location>
</feature>
<keyword evidence="8" id="KW-1185">Reference proteome</keyword>
<feature type="transmembrane region" description="Helical" evidence="6">
    <location>
        <begin position="318"/>
        <end position="338"/>
    </location>
</feature>
<evidence type="ECO:0000256" key="5">
    <source>
        <dbReference type="SAM" id="MobiDB-lite"/>
    </source>
</evidence>
<feature type="transmembrane region" description="Helical" evidence="6">
    <location>
        <begin position="276"/>
        <end position="297"/>
    </location>
</feature>
<feature type="transmembrane region" description="Helical" evidence="6">
    <location>
        <begin position="428"/>
        <end position="451"/>
    </location>
</feature>
<name>A0AAE0IDP7_9PEZI</name>
<gene>
    <name evidence="7" type="ORF">B0H66DRAFT_639368</name>
</gene>
<feature type="transmembrane region" description="Helical" evidence="6">
    <location>
        <begin position="463"/>
        <end position="484"/>
    </location>
</feature>
<dbReference type="Pfam" id="PF03595">
    <property type="entry name" value="SLAC1"/>
    <property type="match status" value="1"/>
</dbReference>
<feature type="compositionally biased region" description="Low complexity" evidence="5">
    <location>
        <begin position="9"/>
        <end position="20"/>
    </location>
</feature>
<dbReference type="EMBL" id="JAUEDM010000003">
    <property type="protein sequence ID" value="KAK3323077.1"/>
    <property type="molecule type" value="Genomic_DNA"/>
</dbReference>
<reference evidence="7" key="1">
    <citation type="journal article" date="2023" name="Mol. Phylogenet. Evol.">
        <title>Genome-scale phylogeny and comparative genomics of the fungal order Sordariales.</title>
        <authorList>
            <person name="Hensen N."/>
            <person name="Bonometti L."/>
            <person name="Westerberg I."/>
            <person name="Brannstrom I.O."/>
            <person name="Guillou S."/>
            <person name="Cros-Aarteil S."/>
            <person name="Calhoun S."/>
            <person name="Haridas S."/>
            <person name="Kuo A."/>
            <person name="Mondo S."/>
            <person name="Pangilinan J."/>
            <person name="Riley R."/>
            <person name="LaButti K."/>
            <person name="Andreopoulos B."/>
            <person name="Lipzen A."/>
            <person name="Chen C."/>
            <person name="Yan M."/>
            <person name="Daum C."/>
            <person name="Ng V."/>
            <person name="Clum A."/>
            <person name="Steindorff A."/>
            <person name="Ohm R.A."/>
            <person name="Martin F."/>
            <person name="Silar P."/>
            <person name="Natvig D.O."/>
            <person name="Lalanne C."/>
            <person name="Gautier V."/>
            <person name="Ament-Velasquez S.L."/>
            <person name="Kruys A."/>
            <person name="Hutchinson M.I."/>
            <person name="Powell A.J."/>
            <person name="Barry K."/>
            <person name="Miller A.N."/>
            <person name="Grigoriev I.V."/>
            <person name="Debuchy R."/>
            <person name="Gladieux P."/>
            <person name="Hiltunen Thoren M."/>
            <person name="Johannesson H."/>
        </authorList>
    </citation>
    <scope>NUCLEOTIDE SEQUENCE</scope>
    <source>
        <strain evidence="7">CBS 118394</strain>
    </source>
</reference>
<dbReference type="PANTHER" id="PTHR31162:SF0">
    <property type="entry name" value="MALIC ACID TRANSPORT PROTEIN"/>
    <property type="match status" value="1"/>
</dbReference>
<dbReference type="Proteomes" id="UP001283341">
    <property type="component" value="Unassembled WGS sequence"/>
</dbReference>
<reference evidence="7" key="2">
    <citation type="submission" date="2023-06" db="EMBL/GenBank/DDBJ databases">
        <authorList>
            <consortium name="Lawrence Berkeley National Laboratory"/>
            <person name="Haridas S."/>
            <person name="Hensen N."/>
            <person name="Bonometti L."/>
            <person name="Westerberg I."/>
            <person name="Brannstrom I.O."/>
            <person name="Guillou S."/>
            <person name="Cros-Aarteil S."/>
            <person name="Calhoun S."/>
            <person name="Kuo A."/>
            <person name="Mondo S."/>
            <person name="Pangilinan J."/>
            <person name="Riley R."/>
            <person name="Labutti K."/>
            <person name="Andreopoulos B."/>
            <person name="Lipzen A."/>
            <person name="Chen C."/>
            <person name="Yanf M."/>
            <person name="Daum C."/>
            <person name="Ng V."/>
            <person name="Clum A."/>
            <person name="Steindorff A."/>
            <person name="Ohm R."/>
            <person name="Martin F."/>
            <person name="Silar P."/>
            <person name="Natvig D."/>
            <person name="Lalanne C."/>
            <person name="Gautier V."/>
            <person name="Ament-Velasquez S.L."/>
            <person name="Kruys A."/>
            <person name="Hutchinson M.I."/>
            <person name="Powell A.J."/>
            <person name="Barry K."/>
            <person name="Miller A.N."/>
            <person name="Grigoriev I.V."/>
            <person name="Debuchy R."/>
            <person name="Gladieux P."/>
            <person name="Thoren M.H."/>
            <person name="Johannesson H."/>
        </authorList>
    </citation>
    <scope>NUCLEOTIDE SEQUENCE</scope>
    <source>
        <strain evidence="7">CBS 118394</strain>
    </source>
</reference>
<dbReference type="PANTHER" id="PTHR31162">
    <property type="entry name" value="MALIC ACID TRANSPORT PROTEIN-RELATED"/>
    <property type="match status" value="1"/>
</dbReference>
<comment type="subcellular location">
    <subcellularLocation>
        <location evidence="1">Membrane</location>
        <topology evidence="1">Multi-pass membrane protein</topology>
    </subcellularLocation>
</comment>
<evidence type="ECO:0000256" key="4">
    <source>
        <dbReference type="ARBA" id="ARBA00023136"/>
    </source>
</evidence>
<feature type="compositionally biased region" description="Polar residues" evidence="5">
    <location>
        <begin position="53"/>
        <end position="74"/>
    </location>
</feature>
<evidence type="ECO:0000256" key="3">
    <source>
        <dbReference type="ARBA" id="ARBA00022989"/>
    </source>
</evidence>
<dbReference type="Gene3D" id="1.50.10.150">
    <property type="entry name" value="Voltage-dependent anion channel"/>
    <property type="match status" value="1"/>
</dbReference>
<feature type="transmembrane region" description="Helical" evidence="6">
    <location>
        <begin position="387"/>
        <end position="408"/>
    </location>
</feature>
<dbReference type="InterPro" id="IPR030185">
    <property type="entry name" value="Mae1"/>
</dbReference>
<organism evidence="7 8">
    <name type="scientific">Apodospora peruviana</name>
    <dbReference type="NCBI Taxonomy" id="516989"/>
    <lineage>
        <taxon>Eukaryota</taxon>
        <taxon>Fungi</taxon>
        <taxon>Dikarya</taxon>
        <taxon>Ascomycota</taxon>
        <taxon>Pezizomycotina</taxon>
        <taxon>Sordariomycetes</taxon>
        <taxon>Sordariomycetidae</taxon>
        <taxon>Sordariales</taxon>
        <taxon>Lasiosphaeriaceae</taxon>
        <taxon>Apodospora</taxon>
    </lineage>
</organism>